<dbReference type="InterPro" id="IPR020904">
    <property type="entry name" value="Sc_DH/Rdtase_CS"/>
</dbReference>
<comment type="caution">
    <text evidence="6">The sequence shown here is derived from an EMBL/GenBank/DDBJ whole genome shotgun (WGS) entry which is preliminary data.</text>
</comment>
<keyword evidence="5" id="KW-1133">Transmembrane helix</keyword>
<keyword evidence="3" id="KW-0560">Oxidoreductase</keyword>
<dbReference type="PRINTS" id="PR00081">
    <property type="entry name" value="GDHRDH"/>
</dbReference>
<dbReference type="InterPro" id="IPR036291">
    <property type="entry name" value="NAD(P)-bd_dom_sf"/>
</dbReference>
<name>A0AAV5RYQ9_MAUHU</name>
<evidence type="ECO:0000256" key="2">
    <source>
        <dbReference type="ARBA" id="ARBA00022857"/>
    </source>
</evidence>
<evidence type="ECO:0000256" key="5">
    <source>
        <dbReference type="SAM" id="Phobius"/>
    </source>
</evidence>
<evidence type="ECO:0000256" key="4">
    <source>
        <dbReference type="RuleBase" id="RU000363"/>
    </source>
</evidence>
<dbReference type="GO" id="GO:0006654">
    <property type="term" value="P:phosphatidic acid biosynthetic process"/>
    <property type="evidence" value="ECO:0007669"/>
    <property type="project" value="TreeGrafter"/>
</dbReference>
<dbReference type="Proteomes" id="UP001377567">
    <property type="component" value="Unassembled WGS sequence"/>
</dbReference>
<protein>
    <submittedName>
        <fullName evidence="6">Uncharacterized protein</fullName>
    </submittedName>
</protein>
<comment type="similarity">
    <text evidence="1 4">Belongs to the short-chain dehydrogenases/reductases (SDR) family.</text>
</comment>
<keyword evidence="7" id="KW-1185">Reference proteome</keyword>
<dbReference type="PROSITE" id="PS00061">
    <property type="entry name" value="ADH_SHORT"/>
    <property type="match status" value="1"/>
</dbReference>
<keyword evidence="5" id="KW-0472">Membrane</keyword>
<dbReference type="PANTHER" id="PTHR44169">
    <property type="entry name" value="NADPH-DEPENDENT 1-ACYLDIHYDROXYACETONE PHOSPHATE REDUCTASE"/>
    <property type="match status" value="1"/>
</dbReference>
<reference evidence="6 7" key="1">
    <citation type="journal article" date="2023" name="Elife">
        <title>Identification of key yeast species and microbe-microbe interactions impacting larval growth of Drosophila in the wild.</title>
        <authorList>
            <person name="Mure A."/>
            <person name="Sugiura Y."/>
            <person name="Maeda R."/>
            <person name="Honda K."/>
            <person name="Sakurai N."/>
            <person name="Takahashi Y."/>
            <person name="Watada M."/>
            <person name="Katoh T."/>
            <person name="Gotoh A."/>
            <person name="Gotoh Y."/>
            <person name="Taniguchi I."/>
            <person name="Nakamura K."/>
            <person name="Hayashi T."/>
            <person name="Katayama T."/>
            <person name="Uemura T."/>
            <person name="Hattori Y."/>
        </authorList>
    </citation>
    <scope>NUCLEOTIDE SEQUENCE [LARGE SCALE GENOMIC DNA]</scope>
    <source>
        <strain evidence="6 7">KH-74</strain>
    </source>
</reference>
<evidence type="ECO:0000313" key="6">
    <source>
        <dbReference type="EMBL" id="GMM56583.1"/>
    </source>
</evidence>
<sequence length="288" mass="32168">MNMSIAVVTGASSGIGYAVTDELAARGYVVYACARRVDRIQPLVSKHGSVKIKPVELDISQYDEIKKFKEFLKNELDDQQIDLLYNNAGQSCTLAALDVTDEIMQRCYAVNVFGHVNMTRELSPMLIKAKGTIVFTGSVSGLVSIPFITTYSATKAAIHQYARGLHLEMKPFGVRVINAITGGVATEIYTSTPFPEDVVHHFKEDIDKSQSRNKSMTFMSSSAYAKQMVDVIVSSSDPVDVYRGSFAWIIRFIPLLVPMWILKYVLYRVSGLNKTEKRIKEEMAKKRS</sequence>
<dbReference type="GO" id="GO:0004806">
    <property type="term" value="F:triacylglycerol lipase activity"/>
    <property type="evidence" value="ECO:0007669"/>
    <property type="project" value="TreeGrafter"/>
</dbReference>
<dbReference type="PRINTS" id="PR00080">
    <property type="entry name" value="SDRFAMILY"/>
</dbReference>
<evidence type="ECO:0000313" key="7">
    <source>
        <dbReference type="Proteomes" id="UP001377567"/>
    </source>
</evidence>
<dbReference type="CDD" id="cd05374">
    <property type="entry name" value="17beta-HSD-like_SDR_c"/>
    <property type="match status" value="1"/>
</dbReference>
<dbReference type="PANTHER" id="PTHR44169:SF6">
    <property type="entry name" value="NADPH-DEPENDENT 1-ACYLDIHYDROXYACETONE PHOSPHATE REDUCTASE"/>
    <property type="match status" value="1"/>
</dbReference>
<accession>A0AAV5RYQ9</accession>
<evidence type="ECO:0000256" key="1">
    <source>
        <dbReference type="ARBA" id="ARBA00006484"/>
    </source>
</evidence>
<keyword evidence="2" id="KW-0521">NADP</keyword>
<dbReference type="GO" id="GO:0019433">
    <property type="term" value="P:triglyceride catabolic process"/>
    <property type="evidence" value="ECO:0007669"/>
    <property type="project" value="TreeGrafter"/>
</dbReference>
<keyword evidence="5" id="KW-0812">Transmembrane</keyword>
<dbReference type="EMBL" id="BTGD01000008">
    <property type="protein sequence ID" value="GMM56583.1"/>
    <property type="molecule type" value="Genomic_DNA"/>
</dbReference>
<dbReference type="AlphaFoldDB" id="A0AAV5RYQ9"/>
<dbReference type="Gene3D" id="3.40.50.720">
    <property type="entry name" value="NAD(P)-binding Rossmann-like Domain"/>
    <property type="match status" value="1"/>
</dbReference>
<proteinExistence type="inferred from homology"/>
<feature type="transmembrane region" description="Helical" evidence="5">
    <location>
        <begin position="246"/>
        <end position="267"/>
    </location>
</feature>
<evidence type="ECO:0000256" key="3">
    <source>
        <dbReference type="ARBA" id="ARBA00023002"/>
    </source>
</evidence>
<dbReference type="GO" id="GO:0005811">
    <property type="term" value="C:lipid droplet"/>
    <property type="evidence" value="ECO:0007669"/>
    <property type="project" value="TreeGrafter"/>
</dbReference>
<dbReference type="Pfam" id="PF00106">
    <property type="entry name" value="adh_short"/>
    <property type="match status" value="1"/>
</dbReference>
<dbReference type="SUPFAM" id="SSF51735">
    <property type="entry name" value="NAD(P)-binding Rossmann-fold domains"/>
    <property type="match status" value="1"/>
</dbReference>
<organism evidence="6 7">
    <name type="scientific">Maudiozyma humilis</name>
    <name type="common">Sour dough yeast</name>
    <name type="synonym">Kazachstania humilis</name>
    <dbReference type="NCBI Taxonomy" id="51915"/>
    <lineage>
        <taxon>Eukaryota</taxon>
        <taxon>Fungi</taxon>
        <taxon>Dikarya</taxon>
        <taxon>Ascomycota</taxon>
        <taxon>Saccharomycotina</taxon>
        <taxon>Saccharomycetes</taxon>
        <taxon>Saccharomycetales</taxon>
        <taxon>Saccharomycetaceae</taxon>
        <taxon>Maudiozyma</taxon>
    </lineage>
</organism>
<dbReference type="GO" id="GO:0000140">
    <property type="term" value="F:acylglycerone-phosphate reductase (NADP+) activity"/>
    <property type="evidence" value="ECO:0007669"/>
    <property type="project" value="TreeGrafter"/>
</dbReference>
<gene>
    <name evidence="6" type="ORF">DAKH74_031990</name>
</gene>
<dbReference type="InterPro" id="IPR002347">
    <property type="entry name" value="SDR_fam"/>
</dbReference>
<dbReference type="GO" id="GO:0005783">
    <property type="term" value="C:endoplasmic reticulum"/>
    <property type="evidence" value="ECO:0007669"/>
    <property type="project" value="TreeGrafter"/>
</dbReference>